<evidence type="ECO:0000259" key="3">
    <source>
        <dbReference type="Pfam" id="PF14383"/>
    </source>
</evidence>
<feature type="region of interest" description="Disordered" evidence="1">
    <location>
        <begin position="77"/>
        <end position="96"/>
    </location>
</feature>
<evidence type="ECO:0008006" key="6">
    <source>
        <dbReference type="Google" id="ProtNLM"/>
    </source>
</evidence>
<evidence type="ECO:0000313" key="5">
    <source>
        <dbReference type="Proteomes" id="UP001318860"/>
    </source>
</evidence>
<organism evidence="4 5">
    <name type="scientific">Rehmannia glutinosa</name>
    <name type="common">Chinese foxglove</name>
    <dbReference type="NCBI Taxonomy" id="99300"/>
    <lineage>
        <taxon>Eukaryota</taxon>
        <taxon>Viridiplantae</taxon>
        <taxon>Streptophyta</taxon>
        <taxon>Embryophyta</taxon>
        <taxon>Tracheophyta</taxon>
        <taxon>Spermatophyta</taxon>
        <taxon>Magnoliopsida</taxon>
        <taxon>eudicotyledons</taxon>
        <taxon>Gunneridae</taxon>
        <taxon>Pentapetalae</taxon>
        <taxon>asterids</taxon>
        <taxon>lamiids</taxon>
        <taxon>Lamiales</taxon>
        <taxon>Orobanchaceae</taxon>
        <taxon>Rehmannieae</taxon>
        <taxon>Rehmannia</taxon>
    </lineage>
</organism>
<dbReference type="InterPro" id="IPR025486">
    <property type="entry name" value="DUF4378"/>
</dbReference>
<feature type="region of interest" description="Disordered" evidence="1">
    <location>
        <begin position="641"/>
        <end position="662"/>
    </location>
</feature>
<feature type="region of interest" description="Disordered" evidence="1">
    <location>
        <begin position="194"/>
        <end position="220"/>
    </location>
</feature>
<dbReference type="InterPro" id="IPR032795">
    <property type="entry name" value="DUF3741-assoc"/>
</dbReference>
<dbReference type="EMBL" id="JABTTQ020001728">
    <property type="protein sequence ID" value="KAK6128499.1"/>
    <property type="molecule type" value="Genomic_DNA"/>
</dbReference>
<feature type="domain" description="DUF3741" evidence="3">
    <location>
        <begin position="97"/>
        <end position="122"/>
    </location>
</feature>
<keyword evidence="5" id="KW-1185">Reference proteome</keyword>
<evidence type="ECO:0000259" key="2">
    <source>
        <dbReference type="Pfam" id="PF14309"/>
    </source>
</evidence>
<sequence length="860" mass="96232">MNDTLEKTVSSLAVVEKKPQRPGGCVGIFFQLFDWNRRLAKKKLFSKKLLPPVRLKQASKKFGGDEKQPKLRLIADENSGGFPTTKNNNGSNNADIDKQHEMRAPGLVARLMGLESMPALQRDKSKKAPSSNYARGKTDKFVDNVNGYSKEELNVEKGGIKNELRPQKLQKTNVCERQPITRFGAEKLPFKSVLSKSRKHHPKLPSPVRSPRNISRKSSSKLIGAASRILEPGLQTGRSKCAITYSNTLHHPPQDTVMDERAQSSCRNCGYLSDNLESKRDELREDYPAVDVPIVCDLQSHVKFTACKSPFSGRIERYSSSQHCKPPKGVPLCLNPNHKSQSQIQMSNNVDGRKNFVSVNQSLSGSTRSRFPARMDNGKFESEKRISNSLNDSVPPGRKRRPPNVSRQAENVGFISSTINKRGFGSPQYNNVHFVNHLQERTVDNGRADKNVVSFTFNSPVKHKNGIQEVAERRNRNGLRCDDSLQKPALGENGMRMKFEKPLPLSGDALGALLQQKLKELTCEGEDMGINASKKTTSTILQELISALTSEKPFQQDNLPVISDKRKSWFNDSQLFNSTSSTSSQANTMAVKVSVEQPLDSERPSPGSVLEAYFSTESCHSSNLDDSPGCKMLTETVDCSYPRPRSPNPDSDPFDSAASMNNRANSSKESVINILNHVSEILCCNTFANCGLKGNKFDQAKDVLSNAELVLHNAALTGPVVGKGCPIKHLLLDELETLASILWMNFGSSLGVEDGKEVNQLRRFVLDSIIEYLDVRFERFPKVSRKLPLRTNANTLIFEIVEVIRRWEELSRYSLDELIEREMSFSLREWTECENEAFESGMEISRHLLQILVEEIVMDL</sequence>
<dbReference type="Pfam" id="PF14383">
    <property type="entry name" value="VARLMGL"/>
    <property type="match status" value="1"/>
</dbReference>
<comment type="caution">
    <text evidence="4">The sequence shown here is derived from an EMBL/GenBank/DDBJ whole genome shotgun (WGS) entry which is preliminary data.</text>
</comment>
<dbReference type="PANTHER" id="PTHR21726:SF61">
    <property type="entry name" value="DNAA INITIATOR-ASSOCIATING PROTEIN"/>
    <property type="match status" value="1"/>
</dbReference>
<protein>
    <recommendedName>
        <fullName evidence="6">DUF4378 domain-containing protein</fullName>
    </recommendedName>
</protein>
<feature type="compositionally biased region" description="Polar residues" evidence="1">
    <location>
        <begin position="81"/>
        <end position="94"/>
    </location>
</feature>
<dbReference type="Proteomes" id="UP001318860">
    <property type="component" value="Unassembled WGS sequence"/>
</dbReference>
<reference evidence="4 5" key="1">
    <citation type="journal article" date="2021" name="Comput. Struct. Biotechnol. J.">
        <title>De novo genome assembly of the potent medicinal plant Rehmannia glutinosa using nanopore technology.</title>
        <authorList>
            <person name="Ma L."/>
            <person name="Dong C."/>
            <person name="Song C."/>
            <person name="Wang X."/>
            <person name="Zheng X."/>
            <person name="Niu Y."/>
            <person name="Chen S."/>
            <person name="Feng W."/>
        </authorList>
    </citation>
    <scope>NUCLEOTIDE SEQUENCE [LARGE SCALE GENOMIC DNA]</scope>
    <source>
        <strain evidence="4">DH-2019</strain>
    </source>
</reference>
<proteinExistence type="predicted"/>
<feature type="region of interest" description="Disordered" evidence="1">
    <location>
        <begin position="362"/>
        <end position="409"/>
    </location>
</feature>
<accession>A0ABR0V0H7</accession>
<gene>
    <name evidence="4" type="ORF">DH2020_037757</name>
</gene>
<dbReference type="Pfam" id="PF14309">
    <property type="entry name" value="DUF4378"/>
    <property type="match status" value="1"/>
</dbReference>
<feature type="compositionally biased region" description="Basic and acidic residues" evidence="1">
    <location>
        <begin position="376"/>
        <end position="386"/>
    </location>
</feature>
<name>A0ABR0V0H7_REHGL</name>
<dbReference type="PANTHER" id="PTHR21726">
    <property type="entry name" value="PHOSPHATIDYLINOSITOL N-ACETYLGLUCOSAMINYLTRANSFERASE SUBUNIT P DOWN SYNDROME CRITICAL REGION PROTEIN 5 -RELATED"/>
    <property type="match status" value="1"/>
</dbReference>
<evidence type="ECO:0000256" key="1">
    <source>
        <dbReference type="SAM" id="MobiDB-lite"/>
    </source>
</evidence>
<evidence type="ECO:0000313" key="4">
    <source>
        <dbReference type="EMBL" id="KAK6128499.1"/>
    </source>
</evidence>
<feature type="domain" description="DUF4378" evidence="2">
    <location>
        <begin position="701"/>
        <end position="855"/>
    </location>
</feature>